<dbReference type="EMBL" id="JAEHOC010000008">
    <property type="protein sequence ID" value="KAG2439402.1"/>
    <property type="molecule type" value="Genomic_DNA"/>
</dbReference>
<keyword evidence="4" id="KW-1185">Reference proteome</keyword>
<comment type="caution">
    <text evidence="3">The sequence shown here is derived from an EMBL/GenBank/DDBJ whole genome shotgun (WGS) entry which is preliminary data.</text>
</comment>
<evidence type="ECO:0000256" key="2">
    <source>
        <dbReference type="SAM" id="MobiDB-lite"/>
    </source>
</evidence>
<reference evidence="3" key="1">
    <citation type="journal article" date="2020" name="bioRxiv">
        <title>Comparative genomics of Chlamydomonas.</title>
        <authorList>
            <person name="Craig R.J."/>
            <person name="Hasan A.R."/>
            <person name="Ness R.W."/>
            <person name="Keightley P.D."/>
        </authorList>
    </citation>
    <scope>NUCLEOTIDE SEQUENCE</scope>
    <source>
        <strain evidence="3">SAG 7.73</strain>
    </source>
</reference>
<feature type="compositionally biased region" description="Gly residues" evidence="2">
    <location>
        <begin position="1"/>
        <end position="12"/>
    </location>
</feature>
<name>A0A835T5P6_CHLIN</name>
<proteinExistence type="predicted"/>
<feature type="region of interest" description="Disordered" evidence="2">
    <location>
        <begin position="100"/>
        <end position="165"/>
    </location>
</feature>
<sequence>MSDSAAGGGGPVTQGYSPLTRMQDKAAQLRQELEVLTKNERHAQFKRNTSIKMPGEASAAGRSGSRRLPRSSTMASSAAGGGGRMSFSHLAMSLSGLGGAGASNSGPLERPGSAAGGASRVSSRRVSNASGANTDVSGDERPFGGGGSRSPSRRGGGARSPSRTAAMRDMQEHYAAAISRQNALEDHAAELEGRVRDLTSDNERRQESYMRREAQLAGEIARLEDQLRVARGERPNHPAFGKATSNIKELHAQVVEQIEGLLDAQAAALRTEEHSALRRFTARLNELEGAVAAERGKPNKEDTDWMEKTMALRNELETTQNIAQILDKKHALLAEENSRLRSQFKLQEEDREYLIKQTVALKKENAAVRNQLAAALQEVSTLNAERDDILMALEDGGELGGGGGGSIRGGGAGVTGRLAAGRPMSAVSRPMSAVSGRGGPASYGLAGSSAGTGGADSQIQIKIQRYEDVIESLKKLLEGERRRTKQARAAHTLELQQRTSLQAILRQCIDDVRERRRVLEAEGHREQSNAERAQARSRPLSGRGPGGSAPVSRPLSGTPLGAAAAAAAMRRPGSAALSRPGSGRAAAAAVASAVRVSATGGVAPPGPPSFTYEPGAGAGGGGSVGTGAGDGWGADGGGGAPLALSAAEREQLVEALLANEEVLKVVFDKTFPGVAPHPPSDPYLDRMAAWQEQREAQVVANAKVLAATKNAAAPPAAALAASTPGGALVKEAAARPWVLNVDAMLSDFLGGGGGARGGAQYGDGAGAASGGGAAGR</sequence>
<protein>
    <submittedName>
        <fullName evidence="3">Uncharacterized protein</fullName>
    </submittedName>
</protein>
<evidence type="ECO:0000256" key="1">
    <source>
        <dbReference type="SAM" id="Coils"/>
    </source>
</evidence>
<dbReference type="PANTHER" id="PTHR40515">
    <property type="entry name" value="CILIA- AND FLAGELLA-ASSOCIATED PROTEIN 157"/>
    <property type="match status" value="1"/>
</dbReference>
<organism evidence="3 4">
    <name type="scientific">Chlamydomonas incerta</name>
    <dbReference type="NCBI Taxonomy" id="51695"/>
    <lineage>
        <taxon>Eukaryota</taxon>
        <taxon>Viridiplantae</taxon>
        <taxon>Chlorophyta</taxon>
        <taxon>core chlorophytes</taxon>
        <taxon>Chlorophyceae</taxon>
        <taxon>CS clade</taxon>
        <taxon>Chlamydomonadales</taxon>
        <taxon>Chlamydomonadaceae</taxon>
        <taxon>Chlamydomonas</taxon>
    </lineage>
</organism>
<evidence type="ECO:0000313" key="4">
    <source>
        <dbReference type="Proteomes" id="UP000650467"/>
    </source>
</evidence>
<dbReference type="Proteomes" id="UP000650467">
    <property type="component" value="Unassembled WGS sequence"/>
</dbReference>
<feature type="coiled-coil region" evidence="1">
    <location>
        <begin position="358"/>
        <end position="385"/>
    </location>
</feature>
<feature type="region of interest" description="Disordered" evidence="2">
    <location>
        <begin position="520"/>
        <end position="566"/>
    </location>
</feature>
<dbReference type="AlphaFoldDB" id="A0A835T5P6"/>
<feature type="compositionally biased region" description="Gly residues" evidence="2">
    <location>
        <begin position="143"/>
        <end position="158"/>
    </location>
</feature>
<feature type="region of interest" description="Disordered" evidence="2">
    <location>
        <begin position="1"/>
        <end position="25"/>
    </location>
</feature>
<gene>
    <name evidence="3" type="ORF">HXX76_004759</name>
</gene>
<dbReference type="PANTHER" id="PTHR40515:SF1">
    <property type="entry name" value="CILIA- AND FLAGELLA-ASSOCIATED PROTEIN 157"/>
    <property type="match status" value="1"/>
</dbReference>
<feature type="region of interest" description="Disordered" evidence="2">
    <location>
        <begin position="600"/>
        <end position="633"/>
    </location>
</feature>
<dbReference type="OrthoDB" id="542225at2759"/>
<feature type="compositionally biased region" description="Basic and acidic residues" evidence="2">
    <location>
        <begin position="520"/>
        <end position="529"/>
    </location>
</feature>
<feature type="compositionally biased region" description="Low complexity" evidence="2">
    <location>
        <begin position="102"/>
        <end position="133"/>
    </location>
</feature>
<feature type="coiled-coil region" evidence="1">
    <location>
        <begin position="463"/>
        <end position="490"/>
    </location>
</feature>
<keyword evidence="1" id="KW-0175">Coiled coil</keyword>
<feature type="region of interest" description="Disordered" evidence="2">
    <location>
        <begin position="37"/>
        <end position="82"/>
    </location>
</feature>
<accession>A0A835T5P6</accession>
<feature type="compositionally biased region" description="Gly residues" evidence="2">
    <location>
        <begin position="616"/>
        <end position="633"/>
    </location>
</feature>
<evidence type="ECO:0000313" key="3">
    <source>
        <dbReference type="EMBL" id="KAG2439402.1"/>
    </source>
</evidence>
<feature type="coiled-coil region" evidence="1">
    <location>
        <begin position="181"/>
        <end position="233"/>
    </location>
</feature>